<gene>
    <name evidence="7" type="ORF">BDZ90DRAFT_257604</name>
</gene>
<dbReference type="Proteomes" id="UP000245884">
    <property type="component" value="Unassembled WGS sequence"/>
</dbReference>
<dbReference type="Pfam" id="PF10247">
    <property type="entry name" value="Romo1"/>
    <property type="match status" value="1"/>
</dbReference>
<evidence type="ECO:0008006" key="9">
    <source>
        <dbReference type="Google" id="ProtNLM"/>
    </source>
</evidence>
<dbReference type="GO" id="GO:0005744">
    <property type="term" value="C:TIM23 mitochondrial import inner membrane translocase complex"/>
    <property type="evidence" value="ECO:0007669"/>
    <property type="project" value="TreeGrafter"/>
</dbReference>
<comment type="subcellular location">
    <subcellularLocation>
        <location evidence="1">Membrane</location>
    </subcellularLocation>
</comment>
<keyword evidence="8" id="KW-1185">Reference proteome</keyword>
<dbReference type="PANTHER" id="PTHR28525">
    <property type="entry name" value="REACTIVE OXYGEN SPECIES MODULATOR 1"/>
    <property type="match status" value="1"/>
</dbReference>
<feature type="transmembrane region" description="Helical" evidence="6">
    <location>
        <begin position="31"/>
        <end position="52"/>
    </location>
</feature>
<evidence type="ECO:0000256" key="6">
    <source>
        <dbReference type="SAM" id="Phobius"/>
    </source>
</evidence>
<comment type="similarity">
    <text evidence="2">Belongs to the MGR2 family.</text>
</comment>
<evidence type="ECO:0000313" key="7">
    <source>
        <dbReference type="EMBL" id="PWN30525.1"/>
    </source>
</evidence>
<reference evidence="7 8" key="1">
    <citation type="journal article" date="2018" name="Mol. Biol. Evol.">
        <title>Broad Genomic Sampling Reveals a Smut Pathogenic Ancestry of the Fungal Clade Ustilaginomycotina.</title>
        <authorList>
            <person name="Kijpornyongpan T."/>
            <person name="Mondo S.J."/>
            <person name="Barry K."/>
            <person name="Sandor L."/>
            <person name="Lee J."/>
            <person name="Lipzen A."/>
            <person name="Pangilinan J."/>
            <person name="LaButti K."/>
            <person name="Hainaut M."/>
            <person name="Henrissat B."/>
            <person name="Grigoriev I.V."/>
            <person name="Spatafora J.W."/>
            <person name="Aime M.C."/>
        </authorList>
    </citation>
    <scope>NUCLEOTIDE SEQUENCE [LARGE SCALE GENOMIC DNA]</scope>
    <source>
        <strain evidence="7 8">MCA 5214</strain>
    </source>
</reference>
<dbReference type="RefSeq" id="XP_025365137.1">
    <property type="nucleotide sequence ID" value="XM_025507970.1"/>
</dbReference>
<dbReference type="InterPro" id="IPR018450">
    <property type="entry name" value="Romo1/Mgr2"/>
</dbReference>
<evidence type="ECO:0000256" key="3">
    <source>
        <dbReference type="ARBA" id="ARBA00022692"/>
    </source>
</evidence>
<evidence type="ECO:0000256" key="5">
    <source>
        <dbReference type="ARBA" id="ARBA00023136"/>
    </source>
</evidence>
<keyword evidence="4 6" id="KW-1133">Transmembrane helix</keyword>
<accession>A0A316V545</accession>
<proteinExistence type="inferred from homology"/>
<evidence type="ECO:0000313" key="8">
    <source>
        <dbReference type="Proteomes" id="UP000245884"/>
    </source>
</evidence>
<dbReference type="PANTHER" id="PTHR28525:SF1">
    <property type="entry name" value="REACTIVE OXYGEN SPECIES MODULATOR 1"/>
    <property type="match status" value="1"/>
</dbReference>
<sequence>MPPMPAQHFNPGGQSGQVQVVPQAPSVWQKLSMGAMMGTGVGLSIGFIGGMVQIMRAGPGPRGTLATLSQYMATSGATFAFFLSIGSVIRTEDGNPANEAAWRQTLANRGRIVTAARPAFAASS</sequence>
<name>A0A316V545_9BASI</name>
<evidence type="ECO:0000256" key="4">
    <source>
        <dbReference type="ARBA" id="ARBA00022989"/>
    </source>
</evidence>
<dbReference type="OrthoDB" id="5409308at2759"/>
<dbReference type="AlphaFoldDB" id="A0A316V545"/>
<evidence type="ECO:0000256" key="1">
    <source>
        <dbReference type="ARBA" id="ARBA00004370"/>
    </source>
</evidence>
<dbReference type="EMBL" id="KZ819662">
    <property type="protein sequence ID" value="PWN30525.1"/>
    <property type="molecule type" value="Genomic_DNA"/>
</dbReference>
<dbReference type="GO" id="GO:0045039">
    <property type="term" value="P:protein insertion into mitochondrial inner membrane"/>
    <property type="evidence" value="ECO:0007669"/>
    <property type="project" value="TreeGrafter"/>
</dbReference>
<protein>
    <recommendedName>
        <fullName evidence="9">Mitochondrial genome maintenance protein Mgr2</fullName>
    </recommendedName>
</protein>
<keyword evidence="3 6" id="KW-0812">Transmembrane</keyword>
<dbReference type="GeneID" id="37029793"/>
<dbReference type="STRING" id="1569628.A0A316V545"/>
<evidence type="ECO:0000256" key="2">
    <source>
        <dbReference type="ARBA" id="ARBA00007839"/>
    </source>
</evidence>
<organism evidence="7 8">
    <name type="scientific">Jaminaea rosea</name>
    <dbReference type="NCBI Taxonomy" id="1569628"/>
    <lineage>
        <taxon>Eukaryota</taxon>
        <taxon>Fungi</taxon>
        <taxon>Dikarya</taxon>
        <taxon>Basidiomycota</taxon>
        <taxon>Ustilaginomycotina</taxon>
        <taxon>Exobasidiomycetes</taxon>
        <taxon>Microstromatales</taxon>
        <taxon>Microstromatales incertae sedis</taxon>
        <taxon>Jaminaea</taxon>
    </lineage>
</organism>
<keyword evidence="5 6" id="KW-0472">Membrane</keyword>
<dbReference type="SMART" id="SM01378">
    <property type="entry name" value="Romo1"/>
    <property type="match status" value="1"/>
</dbReference>
<dbReference type="GO" id="GO:0030150">
    <property type="term" value="P:protein import into mitochondrial matrix"/>
    <property type="evidence" value="ECO:0007669"/>
    <property type="project" value="TreeGrafter"/>
</dbReference>